<dbReference type="InterPro" id="IPR032675">
    <property type="entry name" value="LRR_dom_sf"/>
</dbReference>
<dbReference type="InterPro" id="IPR027417">
    <property type="entry name" value="P-loop_NTPase"/>
</dbReference>
<dbReference type="PANTHER" id="PTHR48051:SF1">
    <property type="entry name" value="RAS SUPPRESSOR PROTEIN 1"/>
    <property type="match status" value="1"/>
</dbReference>
<evidence type="ECO:0000313" key="14">
    <source>
        <dbReference type="EMBL" id="VFJ62833.1"/>
    </source>
</evidence>
<evidence type="ECO:0000256" key="1">
    <source>
        <dbReference type="ARBA" id="ARBA00012513"/>
    </source>
</evidence>
<keyword evidence="3" id="KW-0433">Leucine-rich repeat</keyword>
<dbReference type="Gene3D" id="1.10.10.2200">
    <property type="match status" value="1"/>
</dbReference>
<evidence type="ECO:0000256" key="2">
    <source>
        <dbReference type="ARBA" id="ARBA00022527"/>
    </source>
</evidence>
<dbReference type="Pfam" id="PF08477">
    <property type="entry name" value="Roc"/>
    <property type="match status" value="1"/>
</dbReference>
<dbReference type="Gene3D" id="1.10.10.10">
    <property type="entry name" value="Winged helix-like DNA-binding domain superfamily/Winged helix DNA-binding domain"/>
    <property type="match status" value="1"/>
</dbReference>
<dbReference type="GO" id="GO:0004674">
    <property type="term" value="F:protein serine/threonine kinase activity"/>
    <property type="evidence" value="ECO:0007669"/>
    <property type="project" value="UniProtKB-KW"/>
</dbReference>
<dbReference type="EMBL" id="CAADEX010000117">
    <property type="protein sequence ID" value="VFJ62833.1"/>
    <property type="molecule type" value="Genomic_DNA"/>
</dbReference>
<dbReference type="SMART" id="SM00364">
    <property type="entry name" value="LRR_BAC"/>
    <property type="match status" value="5"/>
</dbReference>
<dbReference type="Gene3D" id="3.30.70.1390">
    <property type="entry name" value="ROC domain from the Parkinson's disease-associated leucine-rich repeat kinase 2"/>
    <property type="match status" value="1"/>
</dbReference>
<evidence type="ECO:0000256" key="9">
    <source>
        <dbReference type="ARBA" id="ARBA00023134"/>
    </source>
</evidence>
<keyword evidence="6" id="KW-0547">Nucleotide-binding</keyword>
<dbReference type="SUPFAM" id="SSF52540">
    <property type="entry name" value="P-loop containing nucleoside triphosphate hydrolases"/>
    <property type="match status" value="1"/>
</dbReference>
<feature type="region of interest" description="Disordered" evidence="12">
    <location>
        <begin position="528"/>
        <end position="565"/>
    </location>
</feature>
<dbReference type="Pfam" id="PF00560">
    <property type="entry name" value="LRR_1"/>
    <property type="match status" value="1"/>
</dbReference>
<dbReference type="GO" id="GO:0005737">
    <property type="term" value="C:cytoplasm"/>
    <property type="evidence" value="ECO:0007669"/>
    <property type="project" value="TreeGrafter"/>
</dbReference>
<gene>
    <name evidence="14" type="ORF">BECKDK2373B_GA0170837_11172</name>
</gene>
<dbReference type="PRINTS" id="PR00019">
    <property type="entry name" value="LEURICHRPT"/>
</dbReference>
<evidence type="ECO:0000256" key="7">
    <source>
        <dbReference type="ARBA" id="ARBA00022777"/>
    </source>
</evidence>
<dbReference type="SUPFAM" id="SSF52058">
    <property type="entry name" value="L domain-like"/>
    <property type="match status" value="1"/>
</dbReference>
<dbReference type="Pfam" id="PF13855">
    <property type="entry name" value="LRR_8"/>
    <property type="match status" value="1"/>
</dbReference>
<keyword evidence="2" id="KW-0723">Serine/threonine-protein kinase</keyword>
<evidence type="ECO:0000259" key="13">
    <source>
        <dbReference type="PROSITE" id="PS51424"/>
    </source>
</evidence>
<dbReference type="AlphaFoldDB" id="A0A450T7Y3"/>
<dbReference type="InterPro" id="IPR050216">
    <property type="entry name" value="LRR_domain-containing"/>
</dbReference>
<dbReference type="Pfam" id="PF16095">
    <property type="entry name" value="COR-A"/>
    <property type="match status" value="1"/>
</dbReference>
<evidence type="ECO:0000256" key="8">
    <source>
        <dbReference type="ARBA" id="ARBA00022840"/>
    </source>
</evidence>
<protein>
    <recommendedName>
        <fullName evidence="1">non-specific serine/threonine protein kinase</fullName>
        <ecNumber evidence="1">2.7.11.1</ecNumber>
    </recommendedName>
</protein>
<evidence type="ECO:0000256" key="11">
    <source>
        <dbReference type="ARBA" id="ARBA00048679"/>
    </source>
</evidence>
<feature type="compositionally biased region" description="Basic residues" evidence="12">
    <location>
        <begin position="550"/>
        <end position="561"/>
    </location>
</feature>
<name>A0A450T7Y3_9GAMM</name>
<dbReference type="InterPro" id="IPR036388">
    <property type="entry name" value="WH-like_DNA-bd_sf"/>
</dbReference>
<dbReference type="GO" id="GO:0005524">
    <property type="term" value="F:ATP binding"/>
    <property type="evidence" value="ECO:0007669"/>
    <property type="project" value="UniProtKB-KW"/>
</dbReference>
<feature type="domain" description="Roc" evidence="13">
    <location>
        <begin position="199"/>
        <end position="380"/>
    </location>
</feature>
<keyword evidence="8" id="KW-0067">ATP-binding</keyword>
<comment type="catalytic activity">
    <reaction evidence="10">
        <text>L-threonyl-[protein] + ATP = O-phospho-L-threonyl-[protein] + ADP + H(+)</text>
        <dbReference type="Rhea" id="RHEA:46608"/>
        <dbReference type="Rhea" id="RHEA-COMP:11060"/>
        <dbReference type="Rhea" id="RHEA-COMP:11605"/>
        <dbReference type="ChEBI" id="CHEBI:15378"/>
        <dbReference type="ChEBI" id="CHEBI:30013"/>
        <dbReference type="ChEBI" id="CHEBI:30616"/>
        <dbReference type="ChEBI" id="CHEBI:61977"/>
        <dbReference type="ChEBI" id="CHEBI:456216"/>
        <dbReference type="EC" id="2.7.11.1"/>
    </reaction>
</comment>
<dbReference type="PROSITE" id="PS51424">
    <property type="entry name" value="ROC"/>
    <property type="match status" value="1"/>
</dbReference>
<comment type="catalytic activity">
    <reaction evidence="11">
        <text>L-seryl-[protein] + ATP = O-phospho-L-seryl-[protein] + ADP + H(+)</text>
        <dbReference type="Rhea" id="RHEA:17989"/>
        <dbReference type="Rhea" id="RHEA-COMP:9863"/>
        <dbReference type="Rhea" id="RHEA-COMP:11604"/>
        <dbReference type="ChEBI" id="CHEBI:15378"/>
        <dbReference type="ChEBI" id="CHEBI:29999"/>
        <dbReference type="ChEBI" id="CHEBI:30616"/>
        <dbReference type="ChEBI" id="CHEBI:83421"/>
        <dbReference type="ChEBI" id="CHEBI:456216"/>
        <dbReference type="EC" id="2.7.11.1"/>
    </reaction>
</comment>
<proteinExistence type="predicted"/>
<evidence type="ECO:0000256" key="6">
    <source>
        <dbReference type="ARBA" id="ARBA00022741"/>
    </source>
</evidence>
<accession>A0A450T7Y3</accession>
<evidence type="ECO:0000256" key="10">
    <source>
        <dbReference type="ARBA" id="ARBA00047899"/>
    </source>
</evidence>
<dbReference type="PANTHER" id="PTHR48051">
    <property type="match status" value="1"/>
</dbReference>
<dbReference type="InterPro" id="IPR001611">
    <property type="entry name" value="Leu-rich_rpt"/>
</dbReference>
<dbReference type="Pfam" id="PF25497">
    <property type="entry name" value="COR-B"/>
    <property type="match status" value="1"/>
</dbReference>
<keyword evidence="5" id="KW-0677">Repeat</keyword>
<dbReference type="InterPro" id="IPR020859">
    <property type="entry name" value="ROC"/>
</dbReference>
<sequence>MASWAYYTAKDKIQEAWYSNAIELDLSVSGDWVDEGFTRLPPSLFELTQLQSLDLSGNQLATLPESFAQLTRLRKLNLSNNRLKSFPKSLCQLTRLERLYLENNQLTVLPTTFGKLTQLEKLNLCGNRLKALPESFSQLIRLELLDLADNELKRLPEFFGQLPWLNSVYLQGNPLQPELIAACEQGTKALFAYLRAQAEQITLNQAKLILIGEGAVGKTCLMDALEALPWREHNTTHGIRIRSVPVIDPRENKEGKTEITLNGWDFGGQRVYRPTHQLFFSAPAVYLVVWKPREGPQAGFVQEWISLVKHREPEAKILVVATHGGPGQRQPDIDRQGLVDLFGEETIRGFFHVESKPDENGGRRGVEELKETIAGIAAGLPEVGRKVPKRWQETRAALEETGRAYMPLTEVFALCRERGMDEEEARLFVVLSHRLGHLIHYEHDPLLRDVVVLKPDWLTTAMSFVLDDEATRAAYGLAKFSRLSQLWDDPAHLEAERYDPALHTLFLRLMERFDLCYRVAEPDRLSAMGTAPEADTSGAFAHPTEDSRRMGKGAQRRAHHRSISDADSTSLIAQLVPDIRPAERLRAMWSLDPAIGDLQQLQVCRIVDDRGQSATAEGIFYQLIVRLHKFSLGRKDFHDSIHWQRGLVLDDGYNGRAYLAHIGNDIRITVRAPYPAYFLGLLTGEVKWLVENFWEGPVCQCT</sequence>
<evidence type="ECO:0000256" key="12">
    <source>
        <dbReference type="SAM" id="MobiDB-lite"/>
    </source>
</evidence>
<dbReference type="SMART" id="SM00369">
    <property type="entry name" value="LRR_TYP"/>
    <property type="match status" value="5"/>
</dbReference>
<dbReference type="InterPro" id="IPR057263">
    <property type="entry name" value="COR-B"/>
</dbReference>
<dbReference type="Gene3D" id="3.40.50.300">
    <property type="entry name" value="P-loop containing nucleotide triphosphate hydrolases"/>
    <property type="match status" value="1"/>
</dbReference>
<dbReference type="PROSITE" id="PS51450">
    <property type="entry name" value="LRR"/>
    <property type="match status" value="3"/>
</dbReference>
<evidence type="ECO:0000256" key="4">
    <source>
        <dbReference type="ARBA" id="ARBA00022679"/>
    </source>
</evidence>
<dbReference type="InterPro" id="IPR032171">
    <property type="entry name" value="COR-A"/>
</dbReference>
<keyword evidence="4" id="KW-0808">Transferase</keyword>
<evidence type="ECO:0000256" key="5">
    <source>
        <dbReference type="ARBA" id="ARBA00022737"/>
    </source>
</evidence>
<reference evidence="14" key="1">
    <citation type="submission" date="2019-02" db="EMBL/GenBank/DDBJ databases">
        <authorList>
            <person name="Gruber-Vodicka R. H."/>
            <person name="Seah K. B. B."/>
        </authorList>
    </citation>
    <scope>NUCLEOTIDE SEQUENCE</scope>
    <source>
        <strain evidence="14">BECK_DK47</strain>
    </source>
</reference>
<dbReference type="InterPro" id="IPR003591">
    <property type="entry name" value="Leu-rich_rpt_typical-subtyp"/>
</dbReference>
<dbReference type="EC" id="2.7.11.1" evidence="1"/>
<keyword evidence="7" id="KW-0418">Kinase</keyword>
<evidence type="ECO:0000256" key="3">
    <source>
        <dbReference type="ARBA" id="ARBA00022614"/>
    </source>
</evidence>
<dbReference type="Gene3D" id="3.80.10.10">
    <property type="entry name" value="Ribonuclease Inhibitor"/>
    <property type="match status" value="1"/>
</dbReference>
<keyword evidence="9" id="KW-0342">GTP-binding</keyword>
<organism evidence="14">
    <name type="scientific">Candidatus Kentrum sp. DK</name>
    <dbReference type="NCBI Taxonomy" id="2126562"/>
    <lineage>
        <taxon>Bacteria</taxon>
        <taxon>Pseudomonadati</taxon>
        <taxon>Pseudomonadota</taxon>
        <taxon>Gammaproteobacteria</taxon>
        <taxon>Candidatus Kentrum</taxon>
    </lineage>
</organism>